<accession>A0A5J5F2S2</accession>
<dbReference type="Pfam" id="PF13391">
    <property type="entry name" value="HNH_2"/>
    <property type="match status" value="1"/>
</dbReference>
<feature type="domain" description="HNH nuclease" evidence="1">
    <location>
        <begin position="19"/>
        <end position="100"/>
    </location>
</feature>
<dbReference type="EMBL" id="VXIS01000047">
    <property type="protein sequence ID" value="KAA8910311.1"/>
    <property type="molecule type" value="Genomic_DNA"/>
</dbReference>
<evidence type="ECO:0000313" key="3">
    <source>
        <dbReference type="Proteomes" id="UP000326924"/>
    </source>
</evidence>
<evidence type="ECO:0000313" key="2">
    <source>
        <dbReference type="EMBL" id="KAA8910311.1"/>
    </source>
</evidence>
<reference evidence="2 3" key="1">
    <citation type="submission" date="2019-09" db="EMBL/GenBank/DDBJ databases">
        <title>Draft genome of the ectomycorrhizal ascomycete Sphaerosporella brunnea.</title>
        <authorList>
            <consortium name="DOE Joint Genome Institute"/>
            <person name="Benucci G.M."/>
            <person name="Marozzi G."/>
            <person name="Antonielli L."/>
            <person name="Sanchez S."/>
            <person name="Marco P."/>
            <person name="Wang X."/>
            <person name="Falini L.B."/>
            <person name="Barry K."/>
            <person name="Haridas S."/>
            <person name="Lipzen A."/>
            <person name="Labutti K."/>
            <person name="Grigoriev I.V."/>
            <person name="Murat C."/>
            <person name="Martin F."/>
            <person name="Albertini E."/>
            <person name="Donnini D."/>
            <person name="Bonito G."/>
        </authorList>
    </citation>
    <scope>NUCLEOTIDE SEQUENCE [LARGE SCALE GENOMIC DNA]</scope>
    <source>
        <strain evidence="2 3">Sb_GMNB300</strain>
    </source>
</reference>
<dbReference type="InParanoid" id="A0A5J5F2S2"/>
<feature type="non-terminal residue" evidence="2">
    <location>
        <position position="1"/>
    </location>
</feature>
<gene>
    <name evidence="2" type="ORF">FN846DRAFT_761139</name>
</gene>
<sequence>KRRNAILREDCLRRQLDRCMLTHTHADLNVEACHILPHSLAAKTSYRNCIFWFMLAILLGADWQRRIWQLAGGNKSYAPTNGLALGNGMHTLFDRGLFTLRPVTLGCSDASRIVDVQLNWKTRTHTATSVTMLPGELDAQLSGDTRYRYNPLTDPRSIRNGDRFRLFTNDPEKLPLPSPVLLELHAALWALIGAVGLTETNKQ</sequence>
<organism evidence="2 3">
    <name type="scientific">Sphaerosporella brunnea</name>
    <dbReference type="NCBI Taxonomy" id="1250544"/>
    <lineage>
        <taxon>Eukaryota</taxon>
        <taxon>Fungi</taxon>
        <taxon>Dikarya</taxon>
        <taxon>Ascomycota</taxon>
        <taxon>Pezizomycotina</taxon>
        <taxon>Pezizomycetes</taxon>
        <taxon>Pezizales</taxon>
        <taxon>Pyronemataceae</taxon>
        <taxon>Sphaerosporella</taxon>
    </lineage>
</organism>
<proteinExistence type="predicted"/>
<comment type="caution">
    <text evidence="2">The sequence shown here is derived from an EMBL/GenBank/DDBJ whole genome shotgun (WGS) entry which is preliminary data.</text>
</comment>
<feature type="non-terminal residue" evidence="2">
    <location>
        <position position="203"/>
    </location>
</feature>
<dbReference type="AlphaFoldDB" id="A0A5J5F2S2"/>
<name>A0A5J5F2S2_9PEZI</name>
<evidence type="ECO:0000259" key="1">
    <source>
        <dbReference type="Pfam" id="PF13391"/>
    </source>
</evidence>
<protein>
    <recommendedName>
        <fullName evidence="1">HNH nuclease domain-containing protein</fullName>
    </recommendedName>
</protein>
<keyword evidence="3" id="KW-1185">Reference proteome</keyword>
<dbReference type="InterPro" id="IPR003615">
    <property type="entry name" value="HNH_nuc"/>
</dbReference>
<dbReference type="Proteomes" id="UP000326924">
    <property type="component" value="Unassembled WGS sequence"/>
</dbReference>
<dbReference type="OrthoDB" id="5416097at2759"/>